<name>A0AAJ0HF08_9PEZI</name>
<reference evidence="2" key="1">
    <citation type="journal article" date="2023" name="Mol. Phylogenet. Evol.">
        <title>Genome-scale phylogeny and comparative genomics of the fungal order Sordariales.</title>
        <authorList>
            <person name="Hensen N."/>
            <person name="Bonometti L."/>
            <person name="Westerberg I."/>
            <person name="Brannstrom I.O."/>
            <person name="Guillou S."/>
            <person name="Cros-Aarteil S."/>
            <person name="Calhoun S."/>
            <person name="Haridas S."/>
            <person name="Kuo A."/>
            <person name="Mondo S."/>
            <person name="Pangilinan J."/>
            <person name="Riley R."/>
            <person name="LaButti K."/>
            <person name="Andreopoulos B."/>
            <person name="Lipzen A."/>
            <person name="Chen C."/>
            <person name="Yan M."/>
            <person name="Daum C."/>
            <person name="Ng V."/>
            <person name="Clum A."/>
            <person name="Steindorff A."/>
            <person name="Ohm R.A."/>
            <person name="Martin F."/>
            <person name="Silar P."/>
            <person name="Natvig D.O."/>
            <person name="Lalanne C."/>
            <person name="Gautier V."/>
            <person name="Ament-Velasquez S.L."/>
            <person name="Kruys A."/>
            <person name="Hutchinson M.I."/>
            <person name="Powell A.J."/>
            <person name="Barry K."/>
            <person name="Miller A.N."/>
            <person name="Grigoriev I.V."/>
            <person name="Debuchy R."/>
            <person name="Gladieux P."/>
            <person name="Hiltunen Thoren M."/>
            <person name="Johannesson H."/>
        </authorList>
    </citation>
    <scope>NUCLEOTIDE SEQUENCE</scope>
    <source>
        <strain evidence="2">CBS 955.72</strain>
    </source>
</reference>
<dbReference type="AlphaFoldDB" id="A0AAJ0HF08"/>
<evidence type="ECO:0000313" key="2">
    <source>
        <dbReference type="EMBL" id="KAK3349325.1"/>
    </source>
</evidence>
<sequence>MAISLSQRALPAAQAQLFAGTSANSPPVIPLCQAVKQPASSRRQNDGFRAQCDRGAALQGRQKVCGGGVYYLGPNKSPAEENLAIAISRQTKKCPHIPSVSQPSRDRQAAPALPGPPVEAPARAFPPACAAPRTPAGRDWKAWAPHLGGRLSPCRLANQTGLWTVDLGWQCQQACLRAQPHDETPPPRQNPMWEGKTAGKRVRTDGGLSRNCLAGWKCFQIELLKW</sequence>
<comment type="caution">
    <text evidence="2">The sequence shown here is derived from an EMBL/GenBank/DDBJ whole genome shotgun (WGS) entry which is preliminary data.</text>
</comment>
<evidence type="ECO:0000256" key="1">
    <source>
        <dbReference type="SAM" id="MobiDB-lite"/>
    </source>
</evidence>
<organism evidence="2 3">
    <name type="scientific">Lasiosphaeria hispida</name>
    <dbReference type="NCBI Taxonomy" id="260671"/>
    <lineage>
        <taxon>Eukaryota</taxon>
        <taxon>Fungi</taxon>
        <taxon>Dikarya</taxon>
        <taxon>Ascomycota</taxon>
        <taxon>Pezizomycotina</taxon>
        <taxon>Sordariomycetes</taxon>
        <taxon>Sordariomycetidae</taxon>
        <taxon>Sordariales</taxon>
        <taxon>Lasiosphaeriaceae</taxon>
        <taxon>Lasiosphaeria</taxon>
    </lineage>
</organism>
<accession>A0AAJ0HF08</accession>
<reference evidence="2" key="2">
    <citation type="submission" date="2023-06" db="EMBL/GenBank/DDBJ databases">
        <authorList>
            <consortium name="Lawrence Berkeley National Laboratory"/>
            <person name="Haridas S."/>
            <person name="Hensen N."/>
            <person name="Bonometti L."/>
            <person name="Westerberg I."/>
            <person name="Brannstrom I.O."/>
            <person name="Guillou S."/>
            <person name="Cros-Aarteil S."/>
            <person name="Calhoun S."/>
            <person name="Kuo A."/>
            <person name="Mondo S."/>
            <person name="Pangilinan J."/>
            <person name="Riley R."/>
            <person name="Labutti K."/>
            <person name="Andreopoulos B."/>
            <person name="Lipzen A."/>
            <person name="Chen C."/>
            <person name="Yanf M."/>
            <person name="Daum C."/>
            <person name="Ng V."/>
            <person name="Clum A."/>
            <person name="Steindorff A."/>
            <person name="Ohm R."/>
            <person name="Martin F."/>
            <person name="Silar P."/>
            <person name="Natvig D."/>
            <person name="Lalanne C."/>
            <person name="Gautier V."/>
            <person name="Ament-Velasquez S.L."/>
            <person name="Kruys A."/>
            <person name="Hutchinson M.I."/>
            <person name="Powell A.J."/>
            <person name="Barry K."/>
            <person name="Miller A.N."/>
            <person name="Grigoriev I.V."/>
            <person name="Debuchy R."/>
            <person name="Gladieux P."/>
            <person name="Thoren M.H."/>
            <person name="Johannesson H."/>
        </authorList>
    </citation>
    <scope>NUCLEOTIDE SEQUENCE</scope>
    <source>
        <strain evidence="2">CBS 955.72</strain>
    </source>
</reference>
<dbReference type="EMBL" id="JAUIQD010000005">
    <property type="protein sequence ID" value="KAK3349325.1"/>
    <property type="molecule type" value="Genomic_DNA"/>
</dbReference>
<gene>
    <name evidence="2" type="ORF">B0T25DRAFT_239522</name>
</gene>
<evidence type="ECO:0000313" key="3">
    <source>
        <dbReference type="Proteomes" id="UP001275084"/>
    </source>
</evidence>
<protein>
    <submittedName>
        <fullName evidence="2">Uncharacterized protein</fullName>
    </submittedName>
</protein>
<proteinExistence type="predicted"/>
<feature type="region of interest" description="Disordered" evidence="1">
    <location>
        <begin position="94"/>
        <end position="123"/>
    </location>
</feature>
<keyword evidence="3" id="KW-1185">Reference proteome</keyword>
<dbReference type="Proteomes" id="UP001275084">
    <property type="component" value="Unassembled WGS sequence"/>
</dbReference>